<name>A0ACC1QCR9_9HYPO</name>
<dbReference type="Proteomes" id="UP001148737">
    <property type="component" value="Unassembled WGS sequence"/>
</dbReference>
<comment type="caution">
    <text evidence="1">The sequence shown here is derived from an EMBL/GenBank/DDBJ whole genome shotgun (WGS) entry which is preliminary data.</text>
</comment>
<evidence type="ECO:0000313" key="1">
    <source>
        <dbReference type="EMBL" id="KAJ3472897.1"/>
    </source>
</evidence>
<evidence type="ECO:0000313" key="2">
    <source>
        <dbReference type="Proteomes" id="UP001148737"/>
    </source>
</evidence>
<protein>
    <submittedName>
        <fullName evidence="1">Uncharacterized protein</fullName>
    </submittedName>
</protein>
<reference evidence="1" key="1">
    <citation type="submission" date="2022-07" db="EMBL/GenBank/DDBJ databases">
        <title>Genome Sequence of Lecanicillium saksenae.</title>
        <authorList>
            <person name="Buettner E."/>
        </authorList>
    </citation>
    <scope>NUCLEOTIDE SEQUENCE</scope>
    <source>
        <strain evidence="1">VT-O1</strain>
    </source>
</reference>
<proteinExistence type="predicted"/>
<accession>A0ACC1QCR9</accession>
<keyword evidence="2" id="KW-1185">Reference proteome</keyword>
<sequence>MVVVRYDGMDDGQVLLLLLLLLFWSPFAFSGLEKDSNKTIKQGAKPPSRPLLGSLFWQTSFSVGLNLCAPGLTRSLAPAPLLPLLPPPPSPLLLATGGFRSPPTSPNSPATNLPATGPLPLGPIFNFTITNKRPPPPSPPQHTPSLLTTRAPTNCAQFSCHYFPSFRTIQAPSVVFSIFCRGARPTVDYTATFRSLRGSLASRSFLSAARAHKERRQSHRHIPSPKFLP</sequence>
<gene>
    <name evidence="1" type="ORF">NLG97_g10649</name>
</gene>
<organism evidence="1 2">
    <name type="scientific">Lecanicillium saksenae</name>
    <dbReference type="NCBI Taxonomy" id="468837"/>
    <lineage>
        <taxon>Eukaryota</taxon>
        <taxon>Fungi</taxon>
        <taxon>Dikarya</taxon>
        <taxon>Ascomycota</taxon>
        <taxon>Pezizomycotina</taxon>
        <taxon>Sordariomycetes</taxon>
        <taxon>Hypocreomycetidae</taxon>
        <taxon>Hypocreales</taxon>
        <taxon>Cordycipitaceae</taxon>
        <taxon>Lecanicillium</taxon>
    </lineage>
</organism>
<dbReference type="EMBL" id="JANAKD010002792">
    <property type="protein sequence ID" value="KAJ3472897.1"/>
    <property type="molecule type" value="Genomic_DNA"/>
</dbReference>